<evidence type="ECO:0000256" key="3">
    <source>
        <dbReference type="ARBA" id="ARBA00021874"/>
    </source>
</evidence>
<keyword evidence="5" id="KW-0436">Ligase</keyword>
<keyword evidence="6" id="KW-1185">Reference proteome</keyword>
<gene>
    <name evidence="5" type="ORF">FHS67_001272</name>
</gene>
<dbReference type="PANTHER" id="PTHR11895">
    <property type="entry name" value="TRANSAMIDASE"/>
    <property type="match status" value="1"/>
</dbReference>
<evidence type="ECO:0000313" key="6">
    <source>
        <dbReference type="Proteomes" id="UP000577697"/>
    </source>
</evidence>
<sequence>MPSVNCCAGALANGSVPNAFASMDAAQAIGTSFASHDAGRLLSLPQQELGANQMAEAGPQCLADASDDLTDLTVAESGRLLALGEISPVELVRAHLQAIDARDPHLHAFITVASELALKHAHAAERRIANGGYLGGMDGIPFAVKDNIDTAGIRTTAHSKLLADNVPTEDAQLVASLARKGGILIGKTATFEFAFGGPSWDLPWPPALNPWSSRHLPGGSSSGNGAAVAGRLVPAAIGTDTGGSVRWPAAVCGIVGLKPTYGRVSRRGVLPNSFSLDHCGPMARTVEDCAILLGAIAGYDALDPSSINEAVADCEAALTGSVRGLRIGLIRHWYAEAAMPEVTAAVDAAVGQLSALGAVVEEMELAPLSDYVDCKTTISMAELFAIHENDLKTRPADYGAALRSRVLAGGMVRGEDYVQALRWRAELTRSMFAHFRRFDAFVTAGWLSTAEPNDPEAEDFFQKLRLVPLPFNLAGNPALVVPCGFSSSGLPISLQIAGKPFDEATVLRIGDAYQRSTAWHLKKPAFDWPLPSQTNHNEAIL</sequence>
<feature type="domain" description="Amidase" evidence="4">
    <location>
        <begin position="90"/>
        <end position="507"/>
    </location>
</feature>
<dbReference type="Pfam" id="PF01425">
    <property type="entry name" value="Amidase"/>
    <property type="match status" value="1"/>
</dbReference>
<dbReference type="InterPro" id="IPR020556">
    <property type="entry name" value="Amidase_CS"/>
</dbReference>
<accession>A0ABR6H398</accession>
<dbReference type="EMBL" id="JACICB010000004">
    <property type="protein sequence ID" value="MBB3704962.1"/>
    <property type="molecule type" value="Genomic_DNA"/>
</dbReference>
<dbReference type="Proteomes" id="UP000577697">
    <property type="component" value="Unassembled WGS sequence"/>
</dbReference>
<organism evidence="5 6">
    <name type="scientific">Aminobacter aminovorans</name>
    <name type="common">Chelatobacter heintzii</name>
    <dbReference type="NCBI Taxonomy" id="83263"/>
    <lineage>
        <taxon>Bacteria</taxon>
        <taxon>Pseudomonadati</taxon>
        <taxon>Pseudomonadota</taxon>
        <taxon>Alphaproteobacteria</taxon>
        <taxon>Hyphomicrobiales</taxon>
        <taxon>Phyllobacteriaceae</taxon>
        <taxon>Aminobacter</taxon>
    </lineage>
</organism>
<dbReference type="GO" id="GO:0050566">
    <property type="term" value="F:asparaginyl-tRNA synthase (glutamine-hydrolyzing) activity"/>
    <property type="evidence" value="ECO:0007669"/>
    <property type="project" value="UniProtKB-EC"/>
</dbReference>
<comment type="similarity">
    <text evidence="2">Belongs to the amidase family.</text>
</comment>
<comment type="caution">
    <text evidence="5">The sequence shown here is derived from an EMBL/GenBank/DDBJ whole genome shotgun (WGS) entry which is preliminary data.</text>
</comment>
<dbReference type="InterPro" id="IPR023631">
    <property type="entry name" value="Amidase_dom"/>
</dbReference>
<evidence type="ECO:0000256" key="1">
    <source>
        <dbReference type="ARBA" id="ARBA00003871"/>
    </source>
</evidence>
<name>A0ABR6H398_AMIAI</name>
<dbReference type="PROSITE" id="PS00571">
    <property type="entry name" value="AMIDASES"/>
    <property type="match status" value="1"/>
</dbReference>
<proteinExistence type="inferred from homology"/>
<reference evidence="5 6" key="1">
    <citation type="submission" date="2020-08" db="EMBL/GenBank/DDBJ databases">
        <title>Genomic Encyclopedia of Type Strains, Phase IV (KMG-IV): sequencing the most valuable type-strain genomes for metagenomic binning, comparative biology and taxonomic classification.</title>
        <authorList>
            <person name="Goeker M."/>
        </authorList>
    </citation>
    <scope>NUCLEOTIDE SEQUENCE [LARGE SCALE GENOMIC DNA]</scope>
    <source>
        <strain evidence="5 6">DSM 10368</strain>
    </source>
</reference>
<comment type="function">
    <text evidence="1">Hydrolyzes indole-3-acetamide (IAM) into indole-3-acetic acid (IAA).</text>
</comment>
<evidence type="ECO:0000259" key="4">
    <source>
        <dbReference type="Pfam" id="PF01425"/>
    </source>
</evidence>
<dbReference type="SUPFAM" id="SSF75304">
    <property type="entry name" value="Amidase signature (AS) enzymes"/>
    <property type="match status" value="1"/>
</dbReference>
<dbReference type="InterPro" id="IPR000120">
    <property type="entry name" value="Amidase"/>
</dbReference>
<dbReference type="Gene3D" id="3.90.1300.10">
    <property type="entry name" value="Amidase signature (AS) domain"/>
    <property type="match status" value="1"/>
</dbReference>
<protein>
    <recommendedName>
        <fullName evidence="3">Indoleacetamide hydrolase</fullName>
    </recommendedName>
</protein>
<dbReference type="RefSeq" id="WP_210301629.1">
    <property type="nucleotide sequence ID" value="NZ_CP015007.1"/>
</dbReference>
<dbReference type="PANTHER" id="PTHR11895:SF7">
    <property type="entry name" value="GLUTAMYL-TRNA(GLN) AMIDOTRANSFERASE SUBUNIT A, MITOCHONDRIAL"/>
    <property type="match status" value="1"/>
</dbReference>
<dbReference type="GO" id="GO:0050567">
    <property type="term" value="F:glutaminyl-tRNA synthase (glutamine-hydrolyzing) activity"/>
    <property type="evidence" value="ECO:0007669"/>
    <property type="project" value="UniProtKB-EC"/>
</dbReference>
<evidence type="ECO:0000256" key="2">
    <source>
        <dbReference type="ARBA" id="ARBA00009199"/>
    </source>
</evidence>
<dbReference type="InterPro" id="IPR036928">
    <property type="entry name" value="AS_sf"/>
</dbReference>
<evidence type="ECO:0000313" key="5">
    <source>
        <dbReference type="EMBL" id="MBB3704962.1"/>
    </source>
</evidence>